<reference evidence="2" key="3">
    <citation type="submission" date="2011-03" db="EMBL/GenBank/DDBJ databases">
        <title>Annotation of Magnaporthe poae ATCC 64411.</title>
        <authorList>
            <person name="Ma L.-J."/>
            <person name="Dead R."/>
            <person name="Young S.K."/>
            <person name="Zeng Q."/>
            <person name="Gargeya S."/>
            <person name="Fitzgerald M."/>
            <person name="Haas B."/>
            <person name="Abouelleil A."/>
            <person name="Alvarado L."/>
            <person name="Arachchi H.M."/>
            <person name="Berlin A."/>
            <person name="Brown A."/>
            <person name="Chapman S.B."/>
            <person name="Chen Z."/>
            <person name="Dunbar C."/>
            <person name="Freedman E."/>
            <person name="Gearin G."/>
            <person name="Gellesch M."/>
            <person name="Goldberg J."/>
            <person name="Griggs A."/>
            <person name="Gujja S."/>
            <person name="Heiman D."/>
            <person name="Howarth C."/>
            <person name="Larson L."/>
            <person name="Lui A."/>
            <person name="MacDonald P.J.P."/>
            <person name="Mehta T."/>
            <person name="Montmayeur A."/>
            <person name="Murphy C."/>
            <person name="Neiman D."/>
            <person name="Pearson M."/>
            <person name="Priest M."/>
            <person name="Roberts A."/>
            <person name="Saif S."/>
            <person name="Shea T."/>
            <person name="Shenoy N."/>
            <person name="Sisk P."/>
            <person name="Stolte C."/>
            <person name="Sykes S."/>
            <person name="Yandava C."/>
            <person name="Wortman J."/>
            <person name="Nusbaum C."/>
            <person name="Birren B."/>
        </authorList>
    </citation>
    <scope>NUCLEOTIDE SEQUENCE</scope>
    <source>
        <strain evidence="2">ATCC 64411</strain>
    </source>
</reference>
<protein>
    <submittedName>
        <fullName evidence="2 3">Uncharacterized protein</fullName>
    </submittedName>
</protein>
<organism evidence="3 4">
    <name type="scientific">Magnaporthiopsis poae (strain ATCC 64411 / 73-15)</name>
    <name type="common">Kentucky bluegrass fungus</name>
    <name type="synonym">Magnaporthe poae</name>
    <dbReference type="NCBI Taxonomy" id="644358"/>
    <lineage>
        <taxon>Eukaryota</taxon>
        <taxon>Fungi</taxon>
        <taxon>Dikarya</taxon>
        <taxon>Ascomycota</taxon>
        <taxon>Pezizomycotina</taxon>
        <taxon>Sordariomycetes</taxon>
        <taxon>Sordariomycetidae</taxon>
        <taxon>Magnaporthales</taxon>
        <taxon>Magnaporthaceae</taxon>
        <taxon>Magnaporthiopsis</taxon>
    </lineage>
</organism>
<dbReference type="EnsemblFungi" id="MAPG_01952T0">
    <property type="protein sequence ID" value="MAPG_01952T0"/>
    <property type="gene ID" value="MAPG_01952"/>
</dbReference>
<accession>A0A0C4DQ17</accession>
<sequence>MPGIVPQSAPAEESLRDRWGDEKYALLEASWLYRERSRRDEASYRDLTREWLYLCDAKVPSSLRAGGQINKNGTHINVRKAVRHRPDGEHMQAWQGRAPWFCGRMGSFRAIRKCEEKTQKEEPAAMAKNEASNIRDMKIRVQCAIGHGVWRAATARERAAETLISRPSALPQAGGKSGVGKTRGSTNG</sequence>
<gene>
    <name evidence="2" type="ORF">MAPG_01952</name>
</gene>
<reference evidence="2" key="2">
    <citation type="submission" date="2010-05" db="EMBL/GenBank/DDBJ databases">
        <title>The Genome Sequence of Magnaporthe poae strain ATCC 64411.</title>
        <authorList>
            <consortium name="The Broad Institute Genome Sequencing Platform"/>
            <consortium name="Broad Institute Genome Sequencing Center for Infectious Disease"/>
            <person name="Ma L.-J."/>
            <person name="Dead R."/>
            <person name="Young S."/>
            <person name="Zeng Q."/>
            <person name="Koehrsen M."/>
            <person name="Alvarado L."/>
            <person name="Berlin A."/>
            <person name="Chapman S.B."/>
            <person name="Chen Z."/>
            <person name="Freedman E."/>
            <person name="Gellesch M."/>
            <person name="Goldberg J."/>
            <person name="Griggs A."/>
            <person name="Gujja S."/>
            <person name="Heilman E.R."/>
            <person name="Heiman D."/>
            <person name="Hepburn T."/>
            <person name="Howarth C."/>
            <person name="Jen D."/>
            <person name="Larson L."/>
            <person name="Mehta T."/>
            <person name="Neiman D."/>
            <person name="Pearson M."/>
            <person name="Roberts A."/>
            <person name="Saif S."/>
            <person name="Shea T."/>
            <person name="Shenoy N."/>
            <person name="Sisk P."/>
            <person name="Stolte C."/>
            <person name="Sykes S."/>
            <person name="Walk T."/>
            <person name="White J."/>
            <person name="Yandava C."/>
            <person name="Haas B."/>
            <person name="Nusbaum C."/>
            <person name="Birren B."/>
        </authorList>
    </citation>
    <scope>NUCLEOTIDE SEQUENCE</scope>
    <source>
        <strain evidence="2">ATCC 64411</strain>
    </source>
</reference>
<evidence type="ECO:0000313" key="4">
    <source>
        <dbReference type="Proteomes" id="UP000011715"/>
    </source>
</evidence>
<dbReference type="VEuPathDB" id="FungiDB:MAPG_01952"/>
<name>A0A0C4DQ17_MAGP6</name>
<proteinExistence type="predicted"/>
<reference evidence="3" key="4">
    <citation type="journal article" date="2015" name="G3 (Bethesda)">
        <title>Genome sequences of three phytopathogenic species of the Magnaporthaceae family of fungi.</title>
        <authorList>
            <person name="Okagaki L.H."/>
            <person name="Nunes C.C."/>
            <person name="Sailsbery J."/>
            <person name="Clay B."/>
            <person name="Brown D."/>
            <person name="John T."/>
            <person name="Oh Y."/>
            <person name="Young N."/>
            <person name="Fitzgerald M."/>
            <person name="Haas B.J."/>
            <person name="Zeng Q."/>
            <person name="Young S."/>
            <person name="Adiconis X."/>
            <person name="Fan L."/>
            <person name="Levin J.Z."/>
            <person name="Mitchell T.K."/>
            <person name="Okubara P.A."/>
            <person name="Farman M.L."/>
            <person name="Kohn L.M."/>
            <person name="Birren B."/>
            <person name="Ma L.-J."/>
            <person name="Dean R.A."/>
        </authorList>
    </citation>
    <scope>NUCLEOTIDE SEQUENCE</scope>
    <source>
        <strain evidence="3">ATCC 64411 / 73-15</strain>
    </source>
</reference>
<evidence type="ECO:0000256" key="1">
    <source>
        <dbReference type="SAM" id="MobiDB-lite"/>
    </source>
</evidence>
<dbReference type="Proteomes" id="UP000011715">
    <property type="component" value="Unassembled WGS sequence"/>
</dbReference>
<evidence type="ECO:0000313" key="2">
    <source>
        <dbReference type="EMBL" id="KLU82884.1"/>
    </source>
</evidence>
<dbReference type="EMBL" id="GL876967">
    <property type="protein sequence ID" value="KLU82884.1"/>
    <property type="molecule type" value="Genomic_DNA"/>
</dbReference>
<reference evidence="4" key="1">
    <citation type="submission" date="2010-05" db="EMBL/GenBank/DDBJ databases">
        <title>The genome sequence of Magnaporthe poae strain ATCC 64411.</title>
        <authorList>
            <person name="Ma L.-J."/>
            <person name="Dead R."/>
            <person name="Young S."/>
            <person name="Zeng Q."/>
            <person name="Koehrsen M."/>
            <person name="Alvarado L."/>
            <person name="Berlin A."/>
            <person name="Chapman S.B."/>
            <person name="Chen Z."/>
            <person name="Freedman E."/>
            <person name="Gellesch M."/>
            <person name="Goldberg J."/>
            <person name="Griggs A."/>
            <person name="Gujja S."/>
            <person name="Heilman E.R."/>
            <person name="Heiman D."/>
            <person name="Hepburn T."/>
            <person name="Howarth C."/>
            <person name="Jen D."/>
            <person name="Larson L."/>
            <person name="Mehta T."/>
            <person name="Neiman D."/>
            <person name="Pearson M."/>
            <person name="Roberts A."/>
            <person name="Saif S."/>
            <person name="Shea T."/>
            <person name="Shenoy N."/>
            <person name="Sisk P."/>
            <person name="Stolte C."/>
            <person name="Sykes S."/>
            <person name="Walk T."/>
            <person name="White J."/>
            <person name="Yandava C."/>
            <person name="Haas B."/>
            <person name="Nusbaum C."/>
            <person name="Birren B."/>
        </authorList>
    </citation>
    <scope>NUCLEOTIDE SEQUENCE [LARGE SCALE GENOMIC DNA]</scope>
    <source>
        <strain evidence="4">ATCC 64411 / 73-15</strain>
    </source>
</reference>
<dbReference type="AlphaFoldDB" id="A0A0C4DQ17"/>
<dbReference type="EMBL" id="ADBL01000490">
    <property type="status" value="NOT_ANNOTATED_CDS"/>
    <property type="molecule type" value="Genomic_DNA"/>
</dbReference>
<feature type="region of interest" description="Disordered" evidence="1">
    <location>
        <begin position="163"/>
        <end position="188"/>
    </location>
</feature>
<evidence type="ECO:0000313" key="3">
    <source>
        <dbReference type="EnsemblFungi" id="MAPG_01952T0"/>
    </source>
</evidence>
<reference evidence="3" key="5">
    <citation type="submission" date="2015-06" db="UniProtKB">
        <authorList>
            <consortium name="EnsemblFungi"/>
        </authorList>
    </citation>
    <scope>IDENTIFICATION</scope>
    <source>
        <strain evidence="3">ATCC 64411</strain>
    </source>
</reference>
<keyword evidence="4" id="KW-1185">Reference proteome</keyword>